<dbReference type="SUPFAM" id="SSF51735">
    <property type="entry name" value="NAD(P)-binding Rossmann-fold domains"/>
    <property type="match status" value="1"/>
</dbReference>
<dbReference type="PANTHER" id="PTHR43482">
    <property type="entry name" value="PROTEIN AST1-RELATED"/>
    <property type="match status" value="1"/>
</dbReference>
<evidence type="ECO:0000313" key="3">
    <source>
        <dbReference type="Proteomes" id="UP000278078"/>
    </source>
</evidence>
<dbReference type="EC" id="2.3.1.111" evidence="2"/>
<evidence type="ECO:0000313" key="2">
    <source>
        <dbReference type="EMBL" id="VEE47629.1"/>
    </source>
</evidence>
<proteinExistence type="predicted"/>
<organism evidence="2 3">
    <name type="scientific">Pseudomonas fluorescens</name>
    <dbReference type="NCBI Taxonomy" id="294"/>
    <lineage>
        <taxon>Bacteria</taxon>
        <taxon>Pseudomonadati</taxon>
        <taxon>Pseudomonadota</taxon>
        <taxon>Gammaproteobacteria</taxon>
        <taxon>Pseudomonadales</taxon>
        <taxon>Pseudomonadaceae</taxon>
        <taxon>Pseudomonas</taxon>
    </lineage>
</organism>
<dbReference type="Gene3D" id="3.90.180.10">
    <property type="entry name" value="Medium-chain alcohol dehydrogenases, catalytic domain"/>
    <property type="match status" value="1"/>
</dbReference>
<dbReference type="InterPro" id="IPR020843">
    <property type="entry name" value="ER"/>
</dbReference>
<dbReference type="InterPro" id="IPR036291">
    <property type="entry name" value="NAD(P)-bd_dom_sf"/>
</dbReference>
<name>A0A448BQN7_PSEFL</name>
<dbReference type="SUPFAM" id="SSF50129">
    <property type="entry name" value="GroES-like"/>
    <property type="match status" value="1"/>
</dbReference>
<dbReference type="Pfam" id="PF08240">
    <property type="entry name" value="ADH_N"/>
    <property type="match status" value="1"/>
</dbReference>
<dbReference type="Pfam" id="PF00107">
    <property type="entry name" value="ADH_zinc_N"/>
    <property type="match status" value="1"/>
</dbReference>
<keyword evidence="2" id="KW-0012">Acyltransferase</keyword>
<dbReference type="GO" id="GO:0016491">
    <property type="term" value="F:oxidoreductase activity"/>
    <property type="evidence" value="ECO:0007669"/>
    <property type="project" value="InterPro"/>
</dbReference>
<reference evidence="2 3" key="1">
    <citation type="submission" date="2018-12" db="EMBL/GenBank/DDBJ databases">
        <authorList>
            <consortium name="Pathogen Informatics"/>
        </authorList>
    </citation>
    <scope>NUCLEOTIDE SEQUENCE [LARGE SCALE GENOMIC DNA]</scope>
    <source>
        <strain evidence="2 3">NCTC10783</strain>
    </source>
</reference>
<accession>A0A448BQN7</accession>
<dbReference type="Proteomes" id="UP000278078">
    <property type="component" value="Chromosome"/>
</dbReference>
<dbReference type="PANTHER" id="PTHR43482:SF1">
    <property type="entry name" value="PROTEIN AST1-RELATED"/>
    <property type="match status" value="1"/>
</dbReference>
<dbReference type="InterPro" id="IPR013154">
    <property type="entry name" value="ADH-like_N"/>
</dbReference>
<dbReference type="SMART" id="SM00829">
    <property type="entry name" value="PKS_ER"/>
    <property type="match status" value="1"/>
</dbReference>
<dbReference type="InterPro" id="IPR013149">
    <property type="entry name" value="ADH-like_C"/>
</dbReference>
<dbReference type="InterPro" id="IPR052585">
    <property type="entry name" value="Lipid_raft_assoc_Zn_ADH"/>
</dbReference>
<feature type="domain" description="Enoyl reductase (ER)" evidence="1">
    <location>
        <begin position="10"/>
        <end position="317"/>
    </location>
</feature>
<dbReference type="AlphaFoldDB" id="A0A448BQN7"/>
<dbReference type="Gene3D" id="3.40.50.720">
    <property type="entry name" value="NAD(P)-binding Rossmann-like Domain"/>
    <property type="match status" value="1"/>
</dbReference>
<evidence type="ECO:0000259" key="1">
    <source>
        <dbReference type="SMART" id="SM00829"/>
    </source>
</evidence>
<keyword evidence="2" id="KW-0808">Transferase</keyword>
<sequence>MKALQFDRTGDLAALKLVDMPDPLPAADEVRVEIRAAGLNPSDVKNVLGRFPYTTLPRVPGRDFAGVVVEGPKALLGQAVWGTGREPGFFRDGSHAQFLTLPAAGVALKPESLSFAQAASCGVPYSTAWDALQRSQVKAGTRLLVIGANGAVGKAALALAKALGAEAIGAVRREEQRQALETQGIAALLLGEPAELAPQVEGIFPGGAEVIFDTTGFWLEAAVPALAAFGRLAIIAAPADGHVRLPALNLYRRGGSVVGINSLLYGVEACAGFLDAFGKLFDQGRLPLPGGLREVPLEQGVEQYRAVNEGTCEKIILVP</sequence>
<gene>
    <name evidence="2" type="primary">mas</name>
    <name evidence="2" type="ORF">NCTC10783_03520</name>
</gene>
<dbReference type="GO" id="GO:0050111">
    <property type="term" value="F:mycocerosate synthase activity"/>
    <property type="evidence" value="ECO:0007669"/>
    <property type="project" value="UniProtKB-EC"/>
</dbReference>
<protein>
    <submittedName>
        <fullName evidence="2">Oxidoreductase</fullName>
        <ecNumber evidence="2">2.3.1.111</ecNumber>
    </submittedName>
</protein>
<dbReference type="InterPro" id="IPR011032">
    <property type="entry name" value="GroES-like_sf"/>
</dbReference>
<dbReference type="EMBL" id="LR134300">
    <property type="protein sequence ID" value="VEE47629.1"/>
    <property type="molecule type" value="Genomic_DNA"/>
</dbReference>